<evidence type="ECO:0000313" key="2">
    <source>
        <dbReference type="Proteomes" id="UP000011185"/>
    </source>
</evidence>
<reference evidence="1 2" key="1">
    <citation type="journal article" date="2012" name="PLoS Pathog.">
        <title>The genome of the obligate intracellular parasite Trachipleistophora hominis: new insights into microsporidian genome dynamics and reductive evolution.</title>
        <authorList>
            <person name="Heinz E."/>
            <person name="Williams T.A."/>
            <person name="Nakjang S."/>
            <person name="Noel C.J."/>
            <person name="Swan D.C."/>
            <person name="Goldberg A.V."/>
            <person name="Harris S.R."/>
            <person name="Weinmaier T."/>
            <person name="Markert S."/>
            <person name="Becher D."/>
            <person name="Bernhardt J."/>
            <person name="Dagan T."/>
            <person name="Hacker C."/>
            <person name="Lucocq J.M."/>
            <person name="Schweder T."/>
            <person name="Rattei T."/>
            <person name="Hall N."/>
            <person name="Hirt R.P."/>
            <person name="Embley T.M."/>
        </authorList>
    </citation>
    <scope>NUCLEOTIDE SEQUENCE [LARGE SCALE GENOMIC DNA]</scope>
</reference>
<name>L7JZM9_TRAHO</name>
<accession>L7JZM9</accession>
<organism evidence="1 2">
    <name type="scientific">Trachipleistophora hominis</name>
    <name type="common">Microsporidian parasite</name>
    <dbReference type="NCBI Taxonomy" id="72359"/>
    <lineage>
        <taxon>Eukaryota</taxon>
        <taxon>Fungi</taxon>
        <taxon>Fungi incertae sedis</taxon>
        <taxon>Microsporidia</taxon>
        <taxon>Pleistophoridae</taxon>
        <taxon>Trachipleistophora</taxon>
    </lineage>
</organism>
<dbReference type="Proteomes" id="UP000011185">
    <property type="component" value="Unassembled WGS sequence"/>
</dbReference>
<dbReference type="VEuPathDB" id="MicrosporidiaDB:THOM_0077"/>
<dbReference type="InParanoid" id="L7JZM9"/>
<dbReference type="EMBL" id="JH993805">
    <property type="protein sequence ID" value="ELQ76923.1"/>
    <property type="molecule type" value="Genomic_DNA"/>
</dbReference>
<protein>
    <submittedName>
        <fullName evidence="1">Uncharacterized protein</fullName>
    </submittedName>
</protein>
<gene>
    <name evidence="1" type="ORF">THOM_0077</name>
</gene>
<dbReference type="HOGENOM" id="CLU_2122789_0_0_1"/>
<proteinExistence type="predicted"/>
<dbReference type="AlphaFoldDB" id="L7JZM9"/>
<evidence type="ECO:0000313" key="1">
    <source>
        <dbReference type="EMBL" id="ELQ76923.1"/>
    </source>
</evidence>
<sequence>MNDELLSVLNLCSLGQLEYLSIFIGKGEKTIDSAELFIGIINRSKLKHLIMTYSIAKWRDNRKIDMSNIFRLEFNTLVILEIKASGYNLTSGNFENELNVRKIRSLKSPMLEHN</sequence>
<keyword evidence="2" id="KW-1185">Reference proteome</keyword>